<dbReference type="EMBL" id="CP036261">
    <property type="protein sequence ID" value="QDS90807.1"/>
    <property type="molecule type" value="Genomic_DNA"/>
</dbReference>
<dbReference type="KEGG" id="ruv:EC9_50240"/>
<name>A0A517M7P9_9BACT</name>
<keyword evidence="1" id="KW-0489">Methyltransferase</keyword>
<organism evidence="1 2">
    <name type="scientific">Rosistilla ulvae</name>
    <dbReference type="NCBI Taxonomy" id="1930277"/>
    <lineage>
        <taxon>Bacteria</taxon>
        <taxon>Pseudomonadati</taxon>
        <taxon>Planctomycetota</taxon>
        <taxon>Planctomycetia</taxon>
        <taxon>Pirellulales</taxon>
        <taxon>Pirellulaceae</taxon>
        <taxon>Rosistilla</taxon>
    </lineage>
</organism>
<evidence type="ECO:0000313" key="2">
    <source>
        <dbReference type="Proteomes" id="UP000319557"/>
    </source>
</evidence>
<dbReference type="GO" id="GO:0032259">
    <property type="term" value="P:methylation"/>
    <property type="evidence" value="ECO:0007669"/>
    <property type="project" value="UniProtKB-KW"/>
</dbReference>
<evidence type="ECO:0000313" key="1">
    <source>
        <dbReference type="EMBL" id="QDS90807.1"/>
    </source>
</evidence>
<dbReference type="InterPro" id="IPR029063">
    <property type="entry name" value="SAM-dependent_MTases_sf"/>
</dbReference>
<dbReference type="AlphaFoldDB" id="A0A517M7P9"/>
<dbReference type="RefSeq" id="WP_246105850.1">
    <property type="nucleotide sequence ID" value="NZ_CP036261.1"/>
</dbReference>
<dbReference type="Gene3D" id="3.40.50.150">
    <property type="entry name" value="Vaccinia Virus protein VP39"/>
    <property type="match status" value="1"/>
</dbReference>
<dbReference type="Proteomes" id="UP000319557">
    <property type="component" value="Chromosome"/>
</dbReference>
<dbReference type="CDD" id="cd02440">
    <property type="entry name" value="AdoMet_MTases"/>
    <property type="match status" value="1"/>
</dbReference>
<dbReference type="PANTHER" id="PTHR43832:SF1">
    <property type="entry name" value="S-ADENOSYL-L-METHIONINE-DEPENDENT METHYLTRANSFERASES SUPERFAMILY PROTEIN"/>
    <property type="match status" value="1"/>
</dbReference>
<keyword evidence="1" id="KW-0808">Transferase</keyword>
<protein>
    <submittedName>
        <fullName evidence="1">Cyclopropane-fatty-acyl-phospholipid synthase</fullName>
        <ecNumber evidence="1">2.1.1.79</ecNumber>
    </submittedName>
</protein>
<proteinExistence type="predicted"/>
<dbReference type="GO" id="GO:0008825">
    <property type="term" value="F:cyclopropane-fatty-acyl-phospholipid synthase activity"/>
    <property type="evidence" value="ECO:0007669"/>
    <property type="project" value="UniProtKB-EC"/>
</dbReference>
<accession>A0A517M7P9</accession>
<sequence length="358" mass="41806">MGQAEAIDPAIDENTLQSFFGFFMRKAEAGWLPDPLLRAGIRRLLRTRLRDLHASSEDADCEAFLRATRPQPIAVVPEKANDQHYEVPAEFFRQVLGPRLKYSCCRWTEGILSLQQAEEQSLRETCENAQLEDGMSILELGCGWGSLSLWMAEHYPNSQITAVSNSHSQREFITARAHEAGLTNLEVLTVDMNHFHPTDRFDRVVSVEMFEHMRNHSKLMNRIHDWLVPDGKLFVHIFCHKQTPYLFRSDGEQNWMGRYFFTGGMMPSENLLENVGSRLTLVSKWRWSGMHYAKTSRAWLENHDRCSESLLQMMKLTYGDDQAIMWQNRWRMFFMACEELFAYDGGNEWFVSHYLFQR</sequence>
<dbReference type="PANTHER" id="PTHR43832">
    <property type="match status" value="1"/>
</dbReference>
<dbReference type="EC" id="2.1.1.79" evidence="1"/>
<reference evidence="1 2" key="1">
    <citation type="submission" date="2019-02" db="EMBL/GenBank/DDBJ databases">
        <title>Deep-cultivation of Planctomycetes and their phenomic and genomic characterization uncovers novel biology.</title>
        <authorList>
            <person name="Wiegand S."/>
            <person name="Jogler M."/>
            <person name="Boedeker C."/>
            <person name="Pinto D."/>
            <person name="Vollmers J."/>
            <person name="Rivas-Marin E."/>
            <person name="Kohn T."/>
            <person name="Peeters S.H."/>
            <person name="Heuer A."/>
            <person name="Rast P."/>
            <person name="Oberbeckmann S."/>
            <person name="Bunk B."/>
            <person name="Jeske O."/>
            <person name="Meyerdierks A."/>
            <person name="Storesund J.E."/>
            <person name="Kallscheuer N."/>
            <person name="Luecker S."/>
            <person name="Lage O.M."/>
            <person name="Pohl T."/>
            <person name="Merkel B.J."/>
            <person name="Hornburger P."/>
            <person name="Mueller R.-W."/>
            <person name="Bruemmer F."/>
            <person name="Labrenz M."/>
            <person name="Spormann A.M."/>
            <person name="Op den Camp H."/>
            <person name="Overmann J."/>
            <person name="Amann R."/>
            <person name="Jetten M.S.M."/>
            <person name="Mascher T."/>
            <person name="Medema M.H."/>
            <person name="Devos D.P."/>
            <person name="Kaster A.-K."/>
            <person name="Ovreas L."/>
            <person name="Rohde M."/>
            <person name="Galperin M.Y."/>
            <person name="Jogler C."/>
        </authorList>
    </citation>
    <scope>NUCLEOTIDE SEQUENCE [LARGE SCALE GENOMIC DNA]</scope>
    <source>
        <strain evidence="1 2">EC9</strain>
    </source>
</reference>
<keyword evidence="2" id="KW-1185">Reference proteome</keyword>
<gene>
    <name evidence="1" type="primary">cfa_2</name>
    <name evidence="1" type="ORF">EC9_50240</name>
</gene>
<dbReference type="SUPFAM" id="SSF53335">
    <property type="entry name" value="S-adenosyl-L-methionine-dependent methyltransferases"/>
    <property type="match status" value="1"/>
</dbReference>
<dbReference type="FunFam" id="3.40.50.150:FF:000554">
    <property type="entry name" value="Cation-transporting ATPase"/>
    <property type="match status" value="1"/>
</dbReference>
<dbReference type="Pfam" id="PF02353">
    <property type="entry name" value="CMAS"/>
    <property type="match status" value="1"/>
</dbReference>